<dbReference type="InterPro" id="IPR036259">
    <property type="entry name" value="MFS_trans_sf"/>
</dbReference>
<dbReference type="HOGENOM" id="CLU_035309_1_1_11"/>
<gene>
    <name evidence="6" type="ordered locus">Cwoe_2952</name>
</gene>
<dbReference type="EMBL" id="CP001854">
    <property type="protein sequence ID" value="ADB51371.1"/>
    <property type="molecule type" value="Genomic_DNA"/>
</dbReference>
<keyword evidence="7" id="KW-1185">Reference proteome</keyword>
<dbReference type="Pfam" id="PF07690">
    <property type="entry name" value="MFS_1"/>
    <property type="match status" value="1"/>
</dbReference>
<name>D3FBV6_CONWI</name>
<feature type="transmembrane region" description="Helical" evidence="5">
    <location>
        <begin position="39"/>
        <end position="62"/>
    </location>
</feature>
<sequence precursor="true">MIVVPQRPRVATGVMFFLSGVVIGTWAANVPFVRDRLDISTTTIGFCLLAMAAGSLVAMPLAGRELAHRPSADLTRLGALAVPLAGALPLLAPSVPTLALALFVLGAAIGLLDVSMNAHGVAVEHAARTPVMSSLHGGWSLGGLVGAGGVALAHALGVDPRVEAIVAVALLLALGVAAGPHLGSMSAAQERDGAHATFARPSRGALLVGTLVFMLFMAEGAMTDWSALYLDHDLETGATVAAIGFGAFSGGMALSRFCGDRLNRVVGPGPLLRAGSLTAALSIVVMLLVGEAWVALPALLLVGLGVGNGVPLLFSAAGRVRDMAPGPAIAAVSTLGYFGLLAGPPLLGFVADATSMPAALSITALLTGTVALFAVRAER</sequence>
<dbReference type="InterPro" id="IPR051788">
    <property type="entry name" value="MFS_Transporter"/>
</dbReference>
<protein>
    <submittedName>
        <fullName evidence="6">Major facilitator superfamily MFS_1</fullName>
    </submittedName>
</protein>
<evidence type="ECO:0000313" key="6">
    <source>
        <dbReference type="EMBL" id="ADB51371.1"/>
    </source>
</evidence>
<reference evidence="6 7" key="1">
    <citation type="journal article" date="2010" name="Stand. Genomic Sci.">
        <title>Complete genome sequence of Conexibacter woesei type strain (ID131577).</title>
        <authorList>
            <person name="Pukall R."/>
            <person name="Lapidus A."/>
            <person name="Glavina Del Rio T."/>
            <person name="Copeland A."/>
            <person name="Tice H."/>
            <person name="Cheng J.-F."/>
            <person name="Lucas S."/>
            <person name="Chen F."/>
            <person name="Nolan M."/>
            <person name="Bruce D."/>
            <person name="Goodwin L."/>
            <person name="Pitluck S."/>
            <person name="Mavromatis K."/>
            <person name="Ivanova N."/>
            <person name="Ovchinnikova G."/>
            <person name="Pati A."/>
            <person name="Chen A."/>
            <person name="Palaniappan K."/>
            <person name="Land M."/>
            <person name="Hauser L."/>
            <person name="Chang Y.-J."/>
            <person name="Jeffries C.D."/>
            <person name="Chain P."/>
            <person name="Meincke L."/>
            <person name="Sims D."/>
            <person name="Brettin T."/>
            <person name="Detter J.C."/>
            <person name="Rohde M."/>
            <person name="Goeker M."/>
            <person name="Bristow J."/>
            <person name="Eisen J.A."/>
            <person name="Markowitz V."/>
            <person name="Kyrpides N.C."/>
            <person name="Klenk H.-P."/>
            <person name="Hugenholtz P."/>
        </authorList>
    </citation>
    <scope>NUCLEOTIDE SEQUENCE [LARGE SCALE GENOMIC DNA]</scope>
    <source>
        <strain evidence="7">DSM 14684 / CIP 108061 / JCM 11494 / NBRC 100937 / ID131577</strain>
    </source>
</reference>
<evidence type="ECO:0000256" key="1">
    <source>
        <dbReference type="ARBA" id="ARBA00004141"/>
    </source>
</evidence>
<feature type="transmembrane region" description="Helical" evidence="5">
    <location>
        <begin position="204"/>
        <end position="228"/>
    </location>
</feature>
<dbReference type="PANTHER" id="PTHR23514">
    <property type="entry name" value="BYPASS OF STOP CODON PROTEIN 6"/>
    <property type="match status" value="1"/>
</dbReference>
<feature type="transmembrane region" description="Helical" evidence="5">
    <location>
        <begin position="271"/>
        <end position="289"/>
    </location>
</feature>
<feature type="transmembrane region" description="Helical" evidence="5">
    <location>
        <begin position="12"/>
        <end position="33"/>
    </location>
</feature>
<feature type="transmembrane region" description="Helical" evidence="5">
    <location>
        <begin position="164"/>
        <end position="183"/>
    </location>
</feature>
<dbReference type="STRING" id="469383.Cwoe_2952"/>
<feature type="transmembrane region" description="Helical" evidence="5">
    <location>
        <begin position="356"/>
        <end position="375"/>
    </location>
</feature>
<dbReference type="AlphaFoldDB" id="D3FBV6"/>
<keyword evidence="3 5" id="KW-1133">Transmembrane helix</keyword>
<organism evidence="6 7">
    <name type="scientific">Conexibacter woesei (strain DSM 14684 / CCUG 47730 / CIP 108061 / JCM 11494 / NBRC 100937 / ID131577)</name>
    <dbReference type="NCBI Taxonomy" id="469383"/>
    <lineage>
        <taxon>Bacteria</taxon>
        <taxon>Bacillati</taxon>
        <taxon>Actinomycetota</taxon>
        <taxon>Thermoleophilia</taxon>
        <taxon>Solirubrobacterales</taxon>
        <taxon>Conexibacteraceae</taxon>
        <taxon>Conexibacter</taxon>
    </lineage>
</organism>
<comment type="subcellular location">
    <subcellularLocation>
        <location evidence="1">Membrane</location>
        <topology evidence="1">Multi-pass membrane protein</topology>
    </subcellularLocation>
</comment>
<dbReference type="SUPFAM" id="SSF103473">
    <property type="entry name" value="MFS general substrate transporter"/>
    <property type="match status" value="1"/>
</dbReference>
<reference evidence="7" key="2">
    <citation type="submission" date="2010-01" db="EMBL/GenBank/DDBJ databases">
        <title>The complete genome of Conexibacter woesei DSM 14684.</title>
        <authorList>
            <consortium name="US DOE Joint Genome Institute (JGI-PGF)"/>
            <person name="Lucas S."/>
            <person name="Copeland A."/>
            <person name="Lapidus A."/>
            <person name="Glavina del Rio T."/>
            <person name="Dalin E."/>
            <person name="Tice H."/>
            <person name="Bruce D."/>
            <person name="Goodwin L."/>
            <person name="Pitluck S."/>
            <person name="Kyrpides N."/>
            <person name="Mavromatis K."/>
            <person name="Ivanova N."/>
            <person name="Mikhailova N."/>
            <person name="Chertkov O."/>
            <person name="Brettin T."/>
            <person name="Detter J.C."/>
            <person name="Han C."/>
            <person name="Larimer F."/>
            <person name="Land M."/>
            <person name="Hauser L."/>
            <person name="Markowitz V."/>
            <person name="Cheng J.-F."/>
            <person name="Hugenholtz P."/>
            <person name="Woyke T."/>
            <person name="Wu D."/>
            <person name="Pukall R."/>
            <person name="Steenblock K."/>
            <person name="Schneider S."/>
            <person name="Klenk H.-P."/>
            <person name="Eisen J.A."/>
        </authorList>
    </citation>
    <scope>NUCLEOTIDE SEQUENCE [LARGE SCALE GENOMIC DNA]</scope>
    <source>
        <strain evidence="7">DSM 14684 / CIP 108061 / JCM 11494 / NBRC 100937 / ID131577</strain>
    </source>
</reference>
<dbReference type="CDD" id="cd17393">
    <property type="entry name" value="MFS_MosC_like"/>
    <property type="match status" value="1"/>
</dbReference>
<feature type="transmembrane region" description="Helical" evidence="5">
    <location>
        <begin position="240"/>
        <end position="259"/>
    </location>
</feature>
<feature type="transmembrane region" description="Helical" evidence="5">
    <location>
        <begin position="98"/>
        <end position="116"/>
    </location>
</feature>
<evidence type="ECO:0000256" key="2">
    <source>
        <dbReference type="ARBA" id="ARBA00022692"/>
    </source>
</evidence>
<feature type="transmembrane region" description="Helical" evidence="5">
    <location>
        <begin position="295"/>
        <end position="316"/>
    </location>
</feature>
<keyword evidence="4 5" id="KW-0472">Membrane</keyword>
<dbReference type="Proteomes" id="UP000008229">
    <property type="component" value="Chromosome"/>
</dbReference>
<dbReference type="eggNOG" id="COG0738">
    <property type="taxonomic scope" value="Bacteria"/>
</dbReference>
<dbReference type="GO" id="GO:0022857">
    <property type="term" value="F:transmembrane transporter activity"/>
    <property type="evidence" value="ECO:0007669"/>
    <property type="project" value="InterPro"/>
</dbReference>
<dbReference type="PANTHER" id="PTHR23514:SF13">
    <property type="entry name" value="INNER MEMBRANE PROTEIN YBJJ"/>
    <property type="match status" value="1"/>
</dbReference>
<feature type="transmembrane region" description="Helical" evidence="5">
    <location>
        <begin position="328"/>
        <end position="350"/>
    </location>
</feature>
<dbReference type="KEGG" id="cwo:Cwoe_2952"/>
<evidence type="ECO:0000313" key="7">
    <source>
        <dbReference type="Proteomes" id="UP000008229"/>
    </source>
</evidence>
<evidence type="ECO:0000256" key="5">
    <source>
        <dbReference type="SAM" id="Phobius"/>
    </source>
</evidence>
<dbReference type="InterPro" id="IPR011701">
    <property type="entry name" value="MFS"/>
</dbReference>
<proteinExistence type="predicted"/>
<evidence type="ECO:0000256" key="3">
    <source>
        <dbReference type="ARBA" id="ARBA00022989"/>
    </source>
</evidence>
<dbReference type="Gene3D" id="1.20.1250.20">
    <property type="entry name" value="MFS general substrate transporter like domains"/>
    <property type="match status" value="2"/>
</dbReference>
<keyword evidence="2 5" id="KW-0812">Transmembrane</keyword>
<evidence type="ECO:0000256" key="4">
    <source>
        <dbReference type="ARBA" id="ARBA00023136"/>
    </source>
</evidence>
<feature type="transmembrane region" description="Helical" evidence="5">
    <location>
        <begin position="137"/>
        <end position="158"/>
    </location>
</feature>
<dbReference type="GO" id="GO:0016020">
    <property type="term" value="C:membrane"/>
    <property type="evidence" value="ECO:0007669"/>
    <property type="project" value="UniProtKB-SubCell"/>
</dbReference>
<accession>D3FBV6</accession>